<accession>R9NX40</accession>
<keyword evidence="3" id="KW-1185">Reference proteome</keyword>
<dbReference type="RefSeq" id="XP_012186708.1">
    <property type="nucleotide sequence ID" value="XM_012331318.1"/>
</dbReference>
<evidence type="ECO:0000313" key="3">
    <source>
        <dbReference type="Proteomes" id="UP000014071"/>
    </source>
</evidence>
<dbReference type="GeneID" id="24105987"/>
<keyword evidence="1" id="KW-0732">Signal</keyword>
<feature type="signal peptide" evidence="1">
    <location>
        <begin position="1"/>
        <end position="23"/>
    </location>
</feature>
<dbReference type="AlphaFoldDB" id="R9NX40"/>
<proteinExistence type="predicted"/>
<reference evidence="3" key="1">
    <citation type="journal article" date="2013" name="Genome Announc.">
        <title>Draft genome sequence of the basidiomycetous yeast-like fungus Pseudozyma hubeiensis SY62, which produces an abundant amount of the biosurfactant mannosylerythritol lipids.</title>
        <authorList>
            <person name="Konishi M."/>
            <person name="Hatada Y."/>
            <person name="Horiuchi J."/>
        </authorList>
    </citation>
    <scope>NUCLEOTIDE SEQUENCE [LARGE SCALE GENOMIC DNA]</scope>
    <source>
        <strain evidence="3">SY62</strain>
    </source>
</reference>
<dbReference type="HOGENOM" id="CLU_1349450_0_0_1"/>
<evidence type="ECO:0000313" key="2">
    <source>
        <dbReference type="EMBL" id="GAC93121.1"/>
    </source>
</evidence>
<evidence type="ECO:0000256" key="1">
    <source>
        <dbReference type="SAM" id="SignalP"/>
    </source>
</evidence>
<protein>
    <submittedName>
        <fullName evidence="2">Uncharacterized protein</fullName>
    </submittedName>
</protein>
<organism evidence="2 3">
    <name type="scientific">Pseudozyma hubeiensis (strain SY62)</name>
    <name type="common">Yeast</name>
    <dbReference type="NCBI Taxonomy" id="1305764"/>
    <lineage>
        <taxon>Eukaryota</taxon>
        <taxon>Fungi</taxon>
        <taxon>Dikarya</taxon>
        <taxon>Basidiomycota</taxon>
        <taxon>Ustilaginomycotina</taxon>
        <taxon>Ustilaginomycetes</taxon>
        <taxon>Ustilaginales</taxon>
        <taxon>Ustilaginaceae</taxon>
        <taxon>Pseudozyma</taxon>
    </lineage>
</organism>
<dbReference type="Proteomes" id="UP000014071">
    <property type="component" value="Unassembled WGS sequence"/>
</dbReference>
<feature type="chain" id="PRO_5004478091" evidence="1">
    <location>
        <begin position="24"/>
        <end position="203"/>
    </location>
</feature>
<name>R9NX40_PSEHS</name>
<dbReference type="EMBL" id="DF238772">
    <property type="protein sequence ID" value="GAC93121.1"/>
    <property type="molecule type" value="Genomic_DNA"/>
</dbReference>
<gene>
    <name evidence="2" type="ORF">PHSY_000683</name>
</gene>
<sequence length="203" mass="23737">MYRHVPRTTPSWIDLLFVRRVLLTLRSVGFGYLQHLDGPNFSRQSGEFSVQHTARIVDQQRTRPTSSSPLWQQRLQLSSVKIPLAGKRETVWLRRQRQWTLSKRASTSSPPLPLHIVKVTQTRKHQHHRLPRRRFELHCTKHQQRRSHATVRSTTQSNRHRSRTANLHACSTNPSTAYTTLSIDFRHTPQLPEIVSFCPFIST</sequence>